<feature type="region of interest" description="Disordered" evidence="2">
    <location>
        <begin position="479"/>
        <end position="509"/>
    </location>
</feature>
<feature type="compositionally biased region" description="Polar residues" evidence="2">
    <location>
        <begin position="712"/>
        <end position="749"/>
    </location>
</feature>
<dbReference type="PANTHER" id="PTHR45615:SF80">
    <property type="entry name" value="GRIP DOMAIN-CONTAINING PROTEIN"/>
    <property type="match status" value="1"/>
</dbReference>
<dbReference type="PANTHER" id="PTHR45615">
    <property type="entry name" value="MYOSIN HEAVY CHAIN, NON-MUSCLE"/>
    <property type="match status" value="1"/>
</dbReference>
<protein>
    <recommendedName>
        <fullName evidence="5">Centriolin</fullName>
    </recommendedName>
</protein>
<feature type="compositionally biased region" description="Low complexity" evidence="2">
    <location>
        <begin position="680"/>
        <end position="690"/>
    </location>
</feature>
<feature type="region of interest" description="Disordered" evidence="2">
    <location>
        <begin position="1103"/>
        <end position="1132"/>
    </location>
</feature>
<feature type="region of interest" description="Disordered" evidence="2">
    <location>
        <begin position="2346"/>
        <end position="2426"/>
    </location>
</feature>
<dbReference type="STRING" id="46835.A0A504YRK6"/>
<feature type="region of interest" description="Disordered" evidence="2">
    <location>
        <begin position="1672"/>
        <end position="1694"/>
    </location>
</feature>
<feature type="region of interest" description="Disordered" evidence="2">
    <location>
        <begin position="319"/>
        <end position="343"/>
    </location>
</feature>
<feature type="compositionally biased region" description="Basic and acidic residues" evidence="2">
    <location>
        <begin position="2047"/>
        <end position="2063"/>
    </location>
</feature>
<comment type="caution">
    <text evidence="3">The sequence shown here is derived from an EMBL/GenBank/DDBJ whole genome shotgun (WGS) entry which is preliminary data.</text>
</comment>
<feature type="coiled-coil region" evidence="1">
    <location>
        <begin position="2164"/>
        <end position="2223"/>
    </location>
</feature>
<feature type="compositionally biased region" description="Polar residues" evidence="2">
    <location>
        <begin position="2467"/>
        <end position="2479"/>
    </location>
</feature>
<sequence length="2488" mass="277671">MVTYMTDNYVYSMTHGANPYFVVKLNISGKGKSHKIKILDLTGNALSSIPYWVCKKLSKLKTIHLKQNCICTLDQLLRLRGLCNLTTLSFLGNPAVDQLVLASIGAGSDSGDKPSKEKRESTYRSYALFHLRTLLILDNIPVQPEEFDLADKRFSQTELSNLTGKLRSQEEQLATMEKLNATLERGLHSHEKKEMEEQAKLREQSVQLKRLECELLAKDQLLKSRSEELARACLKYYELEQELAFHKIDSKLAKFLLGPPPAISPEQLSHVDTTGNFPYLGRCLSRTIPTAVYSQTKSIPSNYSAQITFESDLKNVSHLSNRQVESSSVEPQTSTPRSQYVTGAENNFDPVEVAYHQSEKSGSTTVKTAIRPNTLKYEPYPDNQTTMPVAYAPVTNDSEHAGSFQNQTLSLSGTQFQSRDEPPEPQAPKVARVSELASDPVAGTTETAPFNRDLTAHLDHLEAERDLALNLSLLHQVRSGQCTPTSSCHRSSRGELQTKTNNNNNNNQKIVGVEIGSTGVAANGALPPPSPGAYAASRNRPTKRERSSSVPNSSSVNSPPTDPVRPDSADPSCLAQAAATGRTALISESRLGMDYDSRRAHQTQYSGTSSTQSSRTTGTGRSVIASNVVCQMLSRKNGNGNSEQNASSSESPADRMTENNPDWNSGTSRSSRISRDSRQSQEQQQLNSCSGIRKPGVGLSHNQFVISNALNQSGSSQATHKNCPNNSSGPKKSLDNRTSSNSYSDQAFNRSLHPDRGDTPDHQLLQKTTTTTPQEQQQQRQQANNSFLTNTAQNEQCSCDAKMLDQFNELYSSSNQSGPSGPYDEEPYTLRHQTDPLILRTSASGASTSGVVPRRRKHRVIRSVSHMTGGPYGSGNGAVGGGCCTRIHRARGSRAHRSHRRHSSDTIEDQADELMNMLVMSRKACVSEVDKMRSDLACIRQNMPPLYAPCGHIVGPGRNPSVSNQFDGTDNVTHNSVYNVFRATDLNEARLTRSYMESLTNVTRPSPNAPNEGSFFDDEEETNGVLLTENPYNHRSPVRTRPSGEHVHRARGRRLLPAATLLAEEEAMTRPEARRSDLRHNLTVCPGQLSPEYQDLRRTKDYGSPIRAGRQSSSIPRDFHRTSSHPTRSNMHCSGAYRGDPIHSVIRAGTSGFLGSPCLGTRPPRGRSLDLSQQQQQRGSHRPRETRPTMLGTQRSHQWIPGPEQMDEEDPSTETAALLNLTEELMGLRQGLKQAKRANASRLEMALRQIGLLELELQRQRCLTHDAQLARDRQAERTRWERRLAATLSELKQCQLNIGEMRAQMDQLATSVDQNSASKTQFGRRRAELEETKSALDAQREEISRLNRLLNQLLGMGPTDTSPNDLAQLQAGLMDLNRKMQSEVSTHPAIFSDPVRRTQSMHTGLAPGPSDPARISNYSMPNGTMGARTASGNLYCNVPEHHYLEDCMDQLQTRLQESQMLEADQQKKLRQATKSKRKLENQLEEQNATVEQMTRELSVKQDELAEVQDKLKRLSEQTESTQKADQARLGGLANDMAYIEQAVRERRAELTGLEARLRETNDTLASVQTQVQEAKSKLNETRGQQTTMEMDLNAVRTELKSSKLELAELRTSVDQTRIQAQKFESLKQELQSSVKQLESTIQSKQDEFKQVCSSVDEVDTKLRRMRAELDAGETRLHSQQRQMAEDEAAMNERRTELRRLSSKIIEDEARLESLAREIGEQRTELELIQAKQQRDLDTVTQDSRDLTTKIAMKQRELAETQSSLNALMDERAQLTSFVESLRAEQSTLQLNLQEKQKTLTDLSATLLRQRRELEHTTDMARLEETRLSELASQQREALDELHKLQSQVRAESHELRGRDVAKLKKNSELQVARTEAEHESTVLERIVAKRRSAESELGQLQHQVDLTKNHLNSMRHKVKELEKQEAQLSQAIVNAKRQLNKLSAEREAEAVGLRSLRHERASCQSEYDHLSSCLDASRVELERAQQRLSSAQSAADSQESDLAEQQRQRMQMNDELSRLGESVHMGRLAKQNADEERDSSESALQATREKLEKVHSERRHLDEPAPQQSKKRLASGYREKESVEAELAKKTALLQSLKEKIKSTESRLTEMNATEARCLDLERRLQEKDRELQRFHESERHTRTKLPGHVHAASTSDLDLARVLEETKAALAASRRDSKRLKRRTARELSELERIAEEQCHRAGELTEQLTLIKRQYAQLKGQISTYGILMDEVITVASQTELSEHGQRLEAALASVRAELEQNLRDEEALFQVDPTIAQTLYGNHSQDNQFGNSDQATSDLHRSLLVLTNSFHDLCHPSMQQQRQQSKPLLTLNDFARSTPGLYRPAATSMAEPGPSSPCLVAEPGESTTGTCRTGNTTATSGLGSSLNPSSAANANQPAGRPSGSEPSVESTVQHSQEGLASDTNELKIGLITVVTKTTSKQTDDMGSIARRIRVAIRDQVDSVRSQLDGTHGSIRNSIHPRGSRN</sequence>
<dbReference type="Gene3D" id="1.10.287.1490">
    <property type="match status" value="2"/>
</dbReference>
<keyword evidence="4" id="KW-1185">Reference proteome</keyword>
<feature type="region of interest" description="Disordered" evidence="2">
    <location>
        <begin position="1985"/>
        <end position="2011"/>
    </location>
</feature>
<feature type="compositionally biased region" description="Basic and acidic residues" evidence="2">
    <location>
        <begin position="752"/>
        <end position="761"/>
    </location>
</feature>
<feature type="region of interest" description="Disordered" evidence="2">
    <location>
        <begin position="2027"/>
        <end position="2077"/>
    </location>
</feature>
<feature type="compositionally biased region" description="Low complexity" evidence="2">
    <location>
        <begin position="1986"/>
        <end position="1997"/>
    </location>
</feature>
<accession>A0A504YRK6</accession>
<feature type="compositionally biased region" description="Low complexity" evidence="2">
    <location>
        <begin position="2370"/>
        <end position="2402"/>
    </location>
</feature>
<feature type="compositionally biased region" description="Polar residues" evidence="2">
    <location>
        <begin position="1311"/>
        <end position="1321"/>
    </location>
</feature>
<feature type="compositionally biased region" description="Polar residues" evidence="2">
    <location>
        <begin position="2407"/>
        <end position="2426"/>
    </location>
</feature>
<feature type="region of interest" description="Disordered" evidence="2">
    <location>
        <begin position="712"/>
        <end position="784"/>
    </location>
</feature>
<name>A0A504YRK6_FASGI</name>
<feature type="coiled-coil region" evidence="1">
    <location>
        <begin position="2080"/>
        <end position="2138"/>
    </location>
</feature>
<feature type="compositionally biased region" description="Low complexity" evidence="2">
    <location>
        <begin position="602"/>
        <end position="621"/>
    </location>
</feature>
<feature type="region of interest" description="Disordered" evidence="2">
    <location>
        <begin position="599"/>
        <end position="621"/>
    </location>
</feature>
<evidence type="ECO:0000313" key="3">
    <source>
        <dbReference type="EMBL" id="TPP64802.1"/>
    </source>
</evidence>
<dbReference type="OrthoDB" id="433501at2759"/>
<evidence type="ECO:0000313" key="4">
    <source>
        <dbReference type="Proteomes" id="UP000316759"/>
    </source>
</evidence>
<feature type="compositionally biased region" description="Basic and acidic residues" evidence="2">
    <location>
        <begin position="1325"/>
        <end position="1336"/>
    </location>
</feature>
<proteinExistence type="predicted"/>
<dbReference type="SUPFAM" id="SSF52058">
    <property type="entry name" value="L domain-like"/>
    <property type="match status" value="1"/>
</dbReference>
<dbReference type="EMBL" id="SUNJ01004018">
    <property type="protein sequence ID" value="TPP64802.1"/>
    <property type="molecule type" value="Genomic_DNA"/>
</dbReference>
<dbReference type="SUPFAM" id="SSF57997">
    <property type="entry name" value="Tropomyosin"/>
    <property type="match status" value="1"/>
</dbReference>
<organism evidence="3 4">
    <name type="scientific">Fasciola gigantica</name>
    <name type="common">Giant liver fluke</name>
    <dbReference type="NCBI Taxonomy" id="46835"/>
    <lineage>
        <taxon>Eukaryota</taxon>
        <taxon>Metazoa</taxon>
        <taxon>Spiralia</taxon>
        <taxon>Lophotrochozoa</taxon>
        <taxon>Platyhelminthes</taxon>
        <taxon>Trematoda</taxon>
        <taxon>Digenea</taxon>
        <taxon>Plagiorchiida</taxon>
        <taxon>Echinostomata</taxon>
        <taxon>Echinostomatoidea</taxon>
        <taxon>Fasciolidae</taxon>
        <taxon>Fasciola</taxon>
    </lineage>
</organism>
<feature type="compositionally biased region" description="Low complexity" evidence="2">
    <location>
        <begin position="763"/>
        <end position="782"/>
    </location>
</feature>
<feature type="region of interest" description="Disordered" evidence="2">
    <location>
        <begin position="635"/>
        <end position="696"/>
    </location>
</feature>
<feature type="compositionally biased region" description="Polar residues" evidence="2">
    <location>
        <begin position="479"/>
        <end position="500"/>
    </location>
</feature>
<feature type="coiled-coil region" evidence="1">
    <location>
        <begin position="1883"/>
        <end position="1945"/>
    </location>
</feature>
<feature type="coiled-coil region" evidence="1">
    <location>
        <begin position="152"/>
        <end position="214"/>
    </location>
</feature>
<evidence type="ECO:0008006" key="5">
    <source>
        <dbReference type="Google" id="ProtNLM"/>
    </source>
</evidence>
<feature type="compositionally biased region" description="Low complexity" evidence="2">
    <location>
        <begin position="548"/>
        <end position="559"/>
    </location>
</feature>
<dbReference type="InterPro" id="IPR032675">
    <property type="entry name" value="LRR_dom_sf"/>
</dbReference>
<feature type="region of interest" description="Disordered" evidence="2">
    <location>
        <begin position="521"/>
        <end position="575"/>
    </location>
</feature>
<gene>
    <name evidence="3" type="ORF">FGIG_04370</name>
</gene>
<keyword evidence="1" id="KW-0175">Coiled coil</keyword>
<dbReference type="Proteomes" id="UP000316759">
    <property type="component" value="Unassembled WGS sequence"/>
</dbReference>
<feature type="region of interest" description="Disordered" evidence="2">
    <location>
        <begin position="412"/>
        <end position="432"/>
    </location>
</feature>
<dbReference type="Gene3D" id="3.80.10.10">
    <property type="entry name" value="Ribonuclease Inhibitor"/>
    <property type="match status" value="1"/>
</dbReference>
<feature type="compositionally biased region" description="Polar residues" evidence="2">
    <location>
        <begin position="635"/>
        <end position="651"/>
    </location>
</feature>
<feature type="region of interest" description="Disordered" evidence="2">
    <location>
        <begin position="1029"/>
        <end position="1050"/>
    </location>
</feature>
<feature type="region of interest" description="Disordered" evidence="2">
    <location>
        <begin position="1311"/>
        <end position="1336"/>
    </location>
</feature>
<evidence type="ECO:0000256" key="2">
    <source>
        <dbReference type="SAM" id="MobiDB-lite"/>
    </source>
</evidence>
<reference evidence="3 4" key="1">
    <citation type="submission" date="2019-04" db="EMBL/GenBank/DDBJ databases">
        <title>Annotation for the trematode Fasciola gigantica.</title>
        <authorList>
            <person name="Choi Y.-J."/>
        </authorList>
    </citation>
    <scope>NUCLEOTIDE SEQUENCE [LARGE SCALE GENOMIC DNA]</scope>
    <source>
        <strain evidence="3">Uganda_cow_1</strain>
    </source>
</reference>
<feature type="region of interest" description="Disordered" evidence="2">
    <location>
        <begin position="2467"/>
        <end position="2488"/>
    </location>
</feature>
<feature type="region of interest" description="Disordered" evidence="2">
    <location>
        <begin position="1154"/>
        <end position="1210"/>
    </location>
</feature>
<evidence type="ECO:0000256" key="1">
    <source>
        <dbReference type="SAM" id="Coils"/>
    </source>
</evidence>